<dbReference type="KEGG" id="vg:77925259"/>
<evidence type="ECO:0000313" key="2">
    <source>
        <dbReference type="Proteomes" id="UP000500903"/>
    </source>
</evidence>
<organism evidence="1 2">
    <name type="scientific">Vibrio phage Seahorse</name>
    <dbReference type="NCBI Taxonomy" id="2662136"/>
    <lineage>
        <taxon>Viruses</taxon>
        <taxon>Duplodnaviria</taxon>
        <taxon>Heunggongvirae</taxon>
        <taxon>Uroviricota</taxon>
        <taxon>Caudoviricetes</taxon>
        <taxon>Seahorsevirus</taxon>
        <taxon>Seahorsevirus seahorse</taxon>
    </lineage>
</organism>
<dbReference type="GeneID" id="77925259"/>
<name>A0A6B7SEE2_9CAUD</name>
<accession>A0A6B7SEE2</accession>
<evidence type="ECO:0000313" key="1">
    <source>
        <dbReference type="EMBL" id="QGF21024.1"/>
    </source>
</evidence>
<reference evidence="1 2" key="1">
    <citation type="journal article" date="2020" name="Sci. Rep.">
        <title>A novel vibriophage exhibits inhibitory activity against host protein synthesis machinery.</title>
        <authorList>
            <person name="Thammatinna K."/>
            <person name="Egan M.E."/>
            <person name="Htoo H.H."/>
            <person name="Khanna K."/>
            <person name="Sugie J."/>
            <person name="Nideffer J.F."/>
            <person name="Villa E."/>
            <person name="Tassanakajon A."/>
            <person name="Pogliano J."/>
            <person name="Nonejuie P."/>
            <person name="Chaikeeratisak V."/>
        </authorList>
    </citation>
    <scope>NUCLEOTIDE SEQUENCE [LARGE SCALE GENOMIC DNA]</scope>
</reference>
<dbReference type="InterPro" id="IPR046227">
    <property type="entry name" value="DUF6260"/>
</dbReference>
<dbReference type="Proteomes" id="UP000500903">
    <property type="component" value="Segment"/>
</dbReference>
<dbReference type="RefSeq" id="YP_010649699.1">
    <property type="nucleotide sequence ID" value="NC_070772.1"/>
</dbReference>
<keyword evidence="2" id="KW-1185">Reference proteome</keyword>
<proteinExistence type="predicted"/>
<sequence length="356" mass="38943">MYFTKETLAANRNVQGHWDDLWATRNIMSANMQQMIAANQAHMTQEMIAANAAAGYAKDFWQEVDRMVVQSREETIGMEMLNDLLSVQTTLPIGKTVKSYNIVGNIAEDVSVTIDGQAPFSFDHTDYDSDGDPVPVFLAGFGVNWRHAAGLNSVGLDLVLDSQAAKLKVYNEKLVKYALDGAAGIQVDSKAGQGLRNHRNTKKINLGASGSNIDLTTATPAEILEFFTKGAFFDNAIANYVTVYDVVWVSPQIKANLGQDYVVNGVVKGTIEQELIARGKVREFRETYVMSGNEFLGYERKQSTVTPLIGMTTGVTPLPRPMPNSNYNFQIMGAMGMQVKKDNAGRSGVVYGADLG</sequence>
<dbReference type="EMBL" id="MN512538">
    <property type="protein sequence ID" value="QGF21024.1"/>
    <property type="molecule type" value="Genomic_DNA"/>
</dbReference>
<dbReference type="Pfam" id="PF19774">
    <property type="entry name" value="DUF6260"/>
    <property type="match status" value="1"/>
</dbReference>
<evidence type="ECO:0008006" key="3">
    <source>
        <dbReference type="Google" id="ProtNLM"/>
    </source>
</evidence>
<protein>
    <recommendedName>
        <fullName evidence="3">Major capsid protein</fullName>
    </recommendedName>
</protein>